<evidence type="ECO:0000313" key="7">
    <source>
        <dbReference type="EMBL" id="RXI47028.1"/>
    </source>
</evidence>
<feature type="transmembrane region" description="Helical" evidence="5">
    <location>
        <begin position="65"/>
        <end position="92"/>
    </location>
</feature>
<dbReference type="Proteomes" id="UP000290921">
    <property type="component" value="Unassembled WGS sequence"/>
</dbReference>
<evidence type="ECO:0000256" key="3">
    <source>
        <dbReference type="ARBA" id="ARBA00022989"/>
    </source>
</evidence>
<evidence type="ECO:0000256" key="4">
    <source>
        <dbReference type="ARBA" id="ARBA00023136"/>
    </source>
</evidence>
<keyword evidence="3 5" id="KW-1133">Transmembrane helix</keyword>
<feature type="transmembrane region" description="Helical" evidence="5">
    <location>
        <begin position="211"/>
        <end position="233"/>
    </location>
</feature>
<dbReference type="AlphaFoldDB" id="A0A4Q0VA15"/>
<keyword evidence="2 5" id="KW-0812">Transmembrane</keyword>
<keyword evidence="5" id="KW-0813">Transport</keyword>
<keyword evidence="4 5" id="KW-0472">Membrane</keyword>
<dbReference type="SUPFAM" id="SSF161098">
    <property type="entry name" value="MetI-like"/>
    <property type="match status" value="2"/>
</dbReference>
<organism evidence="7 8">
    <name type="scientific">Clostridium tetani</name>
    <dbReference type="NCBI Taxonomy" id="1513"/>
    <lineage>
        <taxon>Bacteria</taxon>
        <taxon>Bacillati</taxon>
        <taxon>Bacillota</taxon>
        <taxon>Clostridia</taxon>
        <taxon>Eubacteriales</taxon>
        <taxon>Clostridiaceae</taxon>
        <taxon>Clostridium</taxon>
    </lineage>
</organism>
<feature type="transmembrane region" description="Helical" evidence="5">
    <location>
        <begin position="149"/>
        <end position="173"/>
    </location>
</feature>
<dbReference type="Pfam" id="PF00528">
    <property type="entry name" value="BPD_transp_1"/>
    <property type="match status" value="2"/>
</dbReference>
<dbReference type="InterPro" id="IPR017664">
    <property type="entry name" value="AminoethylPonate_ABC_perm-1"/>
</dbReference>
<sequence length="559" mass="64291">MMGMLKMKKYDKVKILKTTFMFIIILFLIINILLPITTLFIKSFYSHGTFIGFGNFKKVIKNNGFLQAFCNSFTVSSIVTIITIFIAFLFAYGIERTNIKGKKFFEVSAILPLFAPTMTYGIALIYIFGSKGILTTGFFGYLNNLKLTFNIYGKLGIIIAEVLYTFPAVYLMILAGFKTIDYSLYEVADIMEVSLFRRFYTITLPNMKNNIINAFFTAFIMCFTDFGIPKIIGGNYDVLALKFYQYVIGQNKFEMGAVIAVLLLIPSLLYFIIYNYIIKNTYDNKNIRSYKIKKNIVRDIFFYVYNIIISFNIILVFVILFFASVIKNWPYDLSITLKYYNVKSVGISLLNVYKNTIFVAFTTALIGTIVVFITAYIVERYKEFSKIRNILYIIASLPLSIPGMVIGLSYILFFNKSWNVFNFLYGTFFILILANIIHFFSVPFFTISEHLKKMDKNFEEVSECMGIPWYITLVKVILPISKFPIIKSFEYYFINSMVTISAVSFLYTSKTKIASIEILNKSDSGDIATSAAIAITIVIINLVIKFIFNKARKREIYKG</sequence>
<feature type="transmembrane region" description="Helical" evidence="5">
    <location>
        <begin position="300"/>
        <end position="326"/>
    </location>
</feature>
<feature type="transmembrane region" description="Helical" evidence="5">
    <location>
        <begin position="357"/>
        <end position="378"/>
    </location>
</feature>
<feature type="transmembrane region" description="Helical" evidence="5">
    <location>
        <begin position="425"/>
        <end position="447"/>
    </location>
</feature>
<dbReference type="GO" id="GO:0005886">
    <property type="term" value="C:plasma membrane"/>
    <property type="evidence" value="ECO:0007669"/>
    <property type="project" value="UniProtKB-SubCell"/>
</dbReference>
<dbReference type="PROSITE" id="PS50928">
    <property type="entry name" value="ABC_TM1"/>
    <property type="match status" value="2"/>
</dbReference>
<evidence type="ECO:0000256" key="1">
    <source>
        <dbReference type="ARBA" id="ARBA00004141"/>
    </source>
</evidence>
<dbReference type="EMBL" id="QMAP01000009">
    <property type="protein sequence ID" value="RXI47028.1"/>
    <property type="molecule type" value="Genomic_DNA"/>
</dbReference>
<feature type="transmembrane region" description="Helical" evidence="5">
    <location>
        <begin position="489"/>
        <end position="507"/>
    </location>
</feature>
<accession>A0A4Q0VA15</accession>
<gene>
    <name evidence="7" type="ORF">DP130_10255</name>
</gene>
<comment type="caution">
    <text evidence="7">The sequence shown here is derived from an EMBL/GenBank/DDBJ whole genome shotgun (WGS) entry which is preliminary data.</text>
</comment>
<dbReference type="NCBIfam" id="TIGR03262">
    <property type="entry name" value="PhnU2"/>
    <property type="match status" value="1"/>
</dbReference>
<dbReference type="GO" id="GO:0055085">
    <property type="term" value="P:transmembrane transport"/>
    <property type="evidence" value="ECO:0007669"/>
    <property type="project" value="InterPro"/>
</dbReference>
<evidence type="ECO:0000259" key="6">
    <source>
        <dbReference type="PROSITE" id="PS50928"/>
    </source>
</evidence>
<dbReference type="PANTHER" id="PTHR43496:SF1">
    <property type="entry name" value="POLYGALACTURONAN_RHAMNOGALACTURONAN TRANSPORT SYSTEM PERMEASE PROTEIN YTEP"/>
    <property type="match status" value="1"/>
</dbReference>
<proteinExistence type="inferred from homology"/>
<feature type="transmembrane region" description="Helical" evidence="5">
    <location>
        <begin position="20"/>
        <end position="45"/>
    </location>
</feature>
<feature type="domain" description="ABC transmembrane type-1" evidence="6">
    <location>
        <begin position="353"/>
        <end position="548"/>
    </location>
</feature>
<evidence type="ECO:0000256" key="5">
    <source>
        <dbReference type="RuleBase" id="RU363032"/>
    </source>
</evidence>
<feature type="transmembrane region" description="Helical" evidence="5">
    <location>
        <begin position="253"/>
        <end position="279"/>
    </location>
</feature>
<reference evidence="7 8" key="1">
    <citation type="submission" date="2018-06" db="EMBL/GenBank/DDBJ databases">
        <title>Genome conservation of Clostridium tetani.</title>
        <authorList>
            <person name="Bruggemann H."/>
            <person name="Popoff M.R."/>
        </authorList>
    </citation>
    <scope>NUCLEOTIDE SEQUENCE [LARGE SCALE GENOMIC DNA]</scope>
    <source>
        <strain evidence="7 8">2017.061</strain>
    </source>
</reference>
<name>A0A4Q0VA15_CLOTA</name>
<feature type="domain" description="ABC transmembrane type-1" evidence="6">
    <location>
        <begin position="69"/>
        <end position="274"/>
    </location>
</feature>
<protein>
    <submittedName>
        <fullName evidence="7">Putative 2-aminoethylphosphonate ABC transporter permease subunit</fullName>
    </submittedName>
</protein>
<dbReference type="CDD" id="cd06261">
    <property type="entry name" value="TM_PBP2"/>
    <property type="match status" value="2"/>
</dbReference>
<dbReference type="InterPro" id="IPR000515">
    <property type="entry name" value="MetI-like"/>
</dbReference>
<dbReference type="InterPro" id="IPR035906">
    <property type="entry name" value="MetI-like_sf"/>
</dbReference>
<comment type="similarity">
    <text evidence="5">Belongs to the binding-protein-dependent transport system permease family.</text>
</comment>
<evidence type="ECO:0000256" key="2">
    <source>
        <dbReference type="ARBA" id="ARBA00022692"/>
    </source>
</evidence>
<feature type="transmembrane region" description="Helical" evidence="5">
    <location>
        <begin position="104"/>
        <end position="129"/>
    </location>
</feature>
<comment type="subcellular location">
    <subcellularLocation>
        <location evidence="5">Cell membrane</location>
        <topology evidence="5">Multi-pass membrane protein</topology>
    </subcellularLocation>
    <subcellularLocation>
        <location evidence="1">Membrane</location>
        <topology evidence="1">Multi-pass membrane protein</topology>
    </subcellularLocation>
</comment>
<feature type="transmembrane region" description="Helical" evidence="5">
    <location>
        <begin position="527"/>
        <end position="548"/>
    </location>
</feature>
<feature type="transmembrane region" description="Helical" evidence="5">
    <location>
        <begin position="390"/>
        <end position="413"/>
    </location>
</feature>
<evidence type="ECO:0000313" key="8">
    <source>
        <dbReference type="Proteomes" id="UP000290921"/>
    </source>
</evidence>
<dbReference type="PANTHER" id="PTHR43496">
    <property type="entry name" value="PROTEIN LPLB"/>
    <property type="match status" value="1"/>
</dbReference>
<dbReference type="Gene3D" id="1.10.3720.10">
    <property type="entry name" value="MetI-like"/>
    <property type="match status" value="2"/>
</dbReference>